<dbReference type="InterPro" id="IPR012338">
    <property type="entry name" value="Beta-lactam/transpept-like"/>
</dbReference>
<organism evidence="3 4">
    <name type="scientific">Alcaligenes faecalis</name>
    <dbReference type="NCBI Taxonomy" id="511"/>
    <lineage>
        <taxon>Bacteria</taxon>
        <taxon>Pseudomonadati</taxon>
        <taxon>Pseudomonadota</taxon>
        <taxon>Betaproteobacteria</taxon>
        <taxon>Burkholderiales</taxon>
        <taxon>Alcaligenaceae</taxon>
        <taxon>Alcaligenes</taxon>
    </lineage>
</organism>
<dbReference type="AlphaFoldDB" id="A0A2U2BJD5"/>
<comment type="caution">
    <text evidence="3">The sequence shown here is derived from an EMBL/GenBank/DDBJ whole genome shotgun (WGS) entry which is preliminary data.</text>
</comment>
<dbReference type="PANTHER" id="PTHR35333">
    <property type="entry name" value="BETA-LACTAMASE"/>
    <property type="match status" value="1"/>
</dbReference>
<gene>
    <name evidence="3" type="ORF">DF183_13070</name>
</gene>
<feature type="domain" description="Beta-lactamase class A catalytic" evidence="2">
    <location>
        <begin position="39"/>
        <end position="246"/>
    </location>
</feature>
<proteinExistence type="predicted"/>
<protein>
    <submittedName>
        <fullName evidence="3">Serine hydrolase</fullName>
    </submittedName>
</protein>
<dbReference type="InterPro" id="IPR045155">
    <property type="entry name" value="Beta-lactam_cat"/>
</dbReference>
<dbReference type="GO" id="GO:0030655">
    <property type="term" value="P:beta-lactam antibiotic catabolic process"/>
    <property type="evidence" value="ECO:0007669"/>
    <property type="project" value="InterPro"/>
</dbReference>
<reference evidence="3 4" key="2">
    <citation type="submission" date="2018-05" db="EMBL/GenBank/DDBJ databases">
        <authorList>
            <person name="Lanie J.A."/>
            <person name="Ng W.-L."/>
            <person name="Kazmierczak K.M."/>
            <person name="Andrzejewski T.M."/>
            <person name="Davidsen T.M."/>
            <person name="Wayne K.J."/>
            <person name="Tettelin H."/>
            <person name="Glass J.I."/>
            <person name="Rusch D."/>
            <person name="Podicherti R."/>
            <person name="Tsui H.-C.T."/>
            <person name="Winkler M.E."/>
        </authorList>
    </citation>
    <scope>NUCLEOTIDE SEQUENCE [LARGE SCALE GENOMIC DNA]</scope>
    <source>
        <strain evidence="3 4">YBY</strain>
    </source>
</reference>
<evidence type="ECO:0000313" key="4">
    <source>
        <dbReference type="Proteomes" id="UP000245216"/>
    </source>
</evidence>
<dbReference type="GO" id="GO:0008800">
    <property type="term" value="F:beta-lactamase activity"/>
    <property type="evidence" value="ECO:0007669"/>
    <property type="project" value="UniProtKB-EC"/>
</dbReference>
<dbReference type="Gene3D" id="3.40.710.10">
    <property type="entry name" value="DD-peptidase/beta-lactamase superfamily"/>
    <property type="match status" value="1"/>
</dbReference>
<evidence type="ECO:0000256" key="1">
    <source>
        <dbReference type="ARBA" id="ARBA00001526"/>
    </source>
</evidence>
<dbReference type="EMBL" id="QEXO01000003">
    <property type="protein sequence ID" value="PWE14076.1"/>
    <property type="molecule type" value="Genomic_DNA"/>
</dbReference>
<reference evidence="3 4" key="1">
    <citation type="submission" date="2018-05" db="EMBL/GenBank/DDBJ databases">
        <title>Genome Sequence of an Efficient Indole-Degrading Bacterium, Alcaligenes sp.YBY.</title>
        <authorList>
            <person name="Yang B."/>
        </authorList>
    </citation>
    <scope>NUCLEOTIDE SEQUENCE [LARGE SCALE GENOMIC DNA]</scope>
    <source>
        <strain evidence="3 4">YBY</strain>
    </source>
</reference>
<accession>A0A2U2BJD5</accession>
<dbReference type="KEGG" id="afa:UZ73_11890"/>
<name>A0A2U2BJD5_ALCFA</name>
<dbReference type="RefSeq" id="WP_026483609.1">
    <property type="nucleotide sequence ID" value="NZ_CAXOJJ010000004.1"/>
</dbReference>
<evidence type="ECO:0000313" key="3">
    <source>
        <dbReference type="EMBL" id="PWE14076.1"/>
    </source>
</evidence>
<comment type="catalytic activity">
    <reaction evidence="1">
        <text>a beta-lactam + H2O = a substituted beta-amino acid</text>
        <dbReference type="Rhea" id="RHEA:20401"/>
        <dbReference type="ChEBI" id="CHEBI:15377"/>
        <dbReference type="ChEBI" id="CHEBI:35627"/>
        <dbReference type="ChEBI" id="CHEBI:140347"/>
        <dbReference type="EC" id="3.5.2.6"/>
    </reaction>
</comment>
<dbReference type="STRING" id="511.UZ73_11890"/>
<dbReference type="InterPro" id="IPR000871">
    <property type="entry name" value="Beta-lactam_class-A"/>
</dbReference>
<evidence type="ECO:0000259" key="2">
    <source>
        <dbReference type="Pfam" id="PF13354"/>
    </source>
</evidence>
<dbReference type="GO" id="GO:0046677">
    <property type="term" value="P:response to antibiotic"/>
    <property type="evidence" value="ECO:0007669"/>
    <property type="project" value="InterPro"/>
</dbReference>
<dbReference type="SUPFAM" id="SSF56601">
    <property type="entry name" value="beta-lactamase/transpeptidase-like"/>
    <property type="match status" value="1"/>
</dbReference>
<dbReference type="Proteomes" id="UP000245216">
    <property type="component" value="Unassembled WGS sequence"/>
</dbReference>
<dbReference type="PANTHER" id="PTHR35333:SF4">
    <property type="entry name" value="SLR0121 PROTEIN"/>
    <property type="match status" value="1"/>
</dbReference>
<dbReference type="Pfam" id="PF13354">
    <property type="entry name" value="Beta-lactamase2"/>
    <property type="match status" value="1"/>
</dbReference>
<sequence>MFTLGSELLDAPLVRERLQERLEPLLTQESARISMAVYATDGTSLFEWHAQRVMPSASLIKTPMLLCLLEQVAQGKLSLDTVYPLPEGDRTPGTGILSQLPGVPSLSLRELALLMIILSDNVATNALIDLLGMDNINAWSAQAGLQHTDLQRHMMDMKAREAGKDNWTTVQDACSTLLYLLHSPALPENLRQQGLDMLADQRERGHFAAILPSIAQLAHKTGSLPGLRHDAGILTMGERSVVLAVMADGFTDGRTSTSLYGGQGAGVLSRLALETARALQY</sequence>
<keyword evidence="3" id="KW-0378">Hydrolase</keyword>
<dbReference type="GeneID" id="94039310"/>